<feature type="compositionally biased region" description="Polar residues" evidence="1">
    <location>
        <begin position="93"/>
        <end position="124"/>
    </location>
</feature>
<feature type="region of interest" description="Disordered" evidence="1">
    <location>
        <begin position="441"/>
        <end position="484"/>
    </location>
</feature>
<sequence>MSATNEDVPVKSEEVVKEDAASTQEDHKKQSSSTSNLPDPNVAGQVNTEEVPVKEEEGESTNDSKEEPSKEEPSKEEPMKSAELNEGNEDSKQASSDPTIKTTESAVNTDTPSANSDNSNIDQQSKPEESVPALNKQTETIKAGIVIPKGIKSKKPQKPKKAGLRKGKWTAEEEEYTMRIIQHFRTGLLSLPDGHTLRSYLAEKLNCDPMRITKKFSGASCLGKRVYNLCDRSQVSPHDLAMASAELSALEANFKLRIEMGTSLAPTGLDHSVTDRLRNSRSDFDRANFHRASYLFINNNKNYANHPMNAQNMNNYSRSDGNQPDMYGNMNQNMNNMGMMRGPAYQGDAMQPHFMNNQYRMQQNGMHMQGYPYYPQPPGVHPDFLNAIMRNQGPHANGYQMGMQGPNGMHGSGNGMYGSGPNARGFPGSAMEALAARYNSAASMQKRGEQGKSNQSEQNNDNKNEGNQSADSPAKKVRSKEEQAEGQMLLGFLQELQSNHNNASSTKNPPGGQSTDATESSNANSDDNQEGPDAGPLQKKIRREDPGEPGNMGE</sequence>
<evidence type="ECO:0000256" key="1">
    <source>
        <dbReference type="SAM" id="MobiDB-lite"/>
    </source>
</evidence>
<feature type="region of interest" description="Disordered" evidence="1">
    <location>
        <begin position="497"/>
        <end position="554"/>
    </location>
</feature>
<dbReference type="Proteomes" id="UP001054902">
    <property type="component" value="Unassembled WGS sequence"/>
</dbReference>
<gene>
    <name evidence="2" type="ORF">CTEN210_02583</name>
</gene>
<name>A0AAD3CJV4_9STRA</name>
<reference evidence="2 3" key="1">
    <citation type="journal article" date="2021" name="Sci. Rep.">
        <title>The genome of the diatom Chaetoceros tenuissimus carries an ancient integrated fragment of an extant virus.</title>
        <authorList>
            <person name="Hongo Y."/>
            <person name="Kimura K."/>
            <person name="Takaki Y."/>
            <person name="Yoshida Y."/>
            <person name="Baba S."/>
            <person name="Kobayashi G."/>
            <person name="Nagasaki K."/>
            <person name="Hano T."/>
            <person name="Tomaru Y."/>
        </authorList>
    </citation>
    <scope>NUCLEOTIDE SEQUENCE [LARGE SCALE GENOMIC DNA]</scope>
    <source>
        <strain evidence="2 3">NIES-3715</strain>
    </source>
</reference>
<evidence type="ECO:0000313" key="3">
    <source>
        <dbReference type="Proteomes" id="UP001054902"/>
    </source>
</evidence>
<accession>A0AAD3CJV4</accession>
<feature type="compositionally biased region" description="Basic and acidic residues" evidence="1">
    <location>
        <begin position="8"/>
        <end position="29"/>
    </location>
</feature>
<feature type="region of interest" description="Disordered" evidence="1">
    <location>
        <begin position="147"/>
        <end position="166"/>
    </location>
</feature>
<protein>
    <submittedName>
        <fullName evidence="2">Uncharacterized protein</fullName>
    </submittedName>
</protein>
<organism evidence="2 3">
    <name type="scientific">Chaetoceros tenuissimus</name>
    <dbReference type="NCBI Taxonomy" id="426638"/>
    <lineage>
        <taxon>Eukaryota</taxon>
        <taxon>Sar</taxon>
        <taxon>Stramenopiles</taxon>
        <taxon>Ochrophyta</taxon>
        <taxon>Bacillariophyta</taxon>
        <taxon>Coscinodiscophyceae</taxon>
        <taxon>Chaetocerotophycidae</taxon>
        <taxon>Chaetocerotales</taxon>
        <taxon>Chaetocerotaceae</taxon>
        <taxon>Chaetoceros</taxon>
    </lineage>
</organism>
<feature type="compositionally biased region" description="Polar residues" evidence="1">
    <location>
        <begin position="497"/>
        <end position="526"/>
    </location>
</feature>
<dbReference type="AlphaFoldDB" id="A0AAD3CJV4"/>
<feature type="region of interest" description="Disordered" evidence="1">
    <location>
        <begin position="1"/>
        <end position="137"/>
    </location>
</feature>
<proteinExistence type="predicted"/>
<dbReference type="PANTHER" id="PTHR35213:SF5">
    <property type="entry name" value="RING-TYPE DOMAIN-CONTAINING PROTEIN"/>
    <property type="match status" value="1"/>
</dbReference>
<dbReference type="PANTHER" id="PTHR35213">
    <property type="entry name" value="RING-TYPE DOMAIN-CONTAINING PROTEIN-RELATED"/>
    <property type="match status" value="1"/>
</dbReference>
<feature type="compositionally biased region" description="Basic residues" evidence="1">
    <location>
        <begin position="151"/>
        <end position="166"/>
    </location>
</feature>
<keyword evidence="3" id="KW-1185">Reference proteome</keyword>
<dbReference type="EMBL" id="BLLK01000022">
    <property type="protein sequence ID" value="GFH46109.1"/>
    <property type="molecule type" value="Genomic_DNA"/>
</dbReference>
<evidence type="ECO:0000313" key="2">
    <source>
        <dbReference type="EMBL" id="GFH46109.1"/>
    </source>
</evidence>
<feature type="compositionally biased region" description="Basic and acidic residues" evidence="1">
    <location>
        <begin position="62"/>
        <end position="80"/>
    </location>
</feature>
<comment type="caution">
    <text evidence="2">The sequence shown here is derived from an EMBL/GenBank/DDBJ whole genome shotgun (WGS) entry which is preliminary data.</text>
</comment>
<feature type="compositionally biased region" description="Polar residues" evidence="1">
    <location>
        <begin position="451"/>
        <end position="471"/>
    </location>
</feature>